<accession>A0AAV7TFN1</accession>
<evidence type="ECO:0000256" key="4">
    <source>
        <dbReference type="ARBA" id="ARBA00022691"/>
    </source>
</evidence>
<sequence length="134" mass="15058">MDSGFKPMDFDPKDYLNTYYSATAGGFGDDNYLKFILANLHKTFSSGDVKGDLPIDIGSGPTIYQIMSACVCFEDIIVTDLIEQNHLEVKRWLENKPGAFDWTPTGKIVCEMEGDRYKVLQLLPVQKYLAIGSF</sequence>
<dbReference type="PANTHER" id="PTHR10867">
    <property type="entry name" value="NNMT/PNMT/TEMT FAMILY MEMBER"/>
    <property type="match status" value="1"/>
</dbReference>
<dbReference type="Gene3D" id="3.40.50.150">
    <property type="entry name" value="Vaccinia Virus protein VP39"/>
    <property type="match status" value="1"/>
</dbReference>
<gene>
    <name evidence="5" type="ORF">NDU88_000660</name>
</gene>
<keyword evidence="4" id="KW-0949">S-adenosyl-L-methionine</keyword>
<dbReference type="GO" id="GO:0005829">
    <property type="term" value="C:cytosol"/>
    <property type="evidence" value="ECO:0007669"/>
    <property type="project" value="TreeGrafter"/>
</dbReference>
<organism evidence="5 6">
    <name type="scientific">Pleurodeles waltl</name>
    <name type="common">Iberian ribbed newt</name>
    <dbReference type="NCBI Taxonomy" id="8319"/>
    <lineage>
        <taxon>Eukaryota</taxon>
        <taxon>Metazoa</taxon>
        <taxon>Chordata</taxon>
        <taxon>Craniata</taxon>
        <taxon>Vertebrata</taxon>
        <taxon>Euteleostomi</taxon>
        <taxon>Amphibia</taxon>
        <taxon>Batrachia</taxon>
        <taxon>Caudata</taxon>
        <taxon>Salamandroidea</taxon>
        <taxon>Salamandridae</taxon>
        <taxon>Pleurodelinae</taxon>
        <taxon>Pleurodeles</taxon>
    </lineage>
</organism>
<proteinExistence type="inferred from homology"/>
<protein>
    <submittedName>
        <fullName evidence="5">Uncharacterized protein</fullName>
    </submittedName>
</protein>
<evidence type="ECO:0000313" key="6">
    <source>
        <dbReference type="Proteomes" id="UP001066276"/>
    </source>
</evidence>
<reference evidence="5" key="1">
    <citation type="journal article" date="2022" name="bioRxiv">
        <title>Sequencing and chromosome-scale assembly of the giantPleurodeles waltlgenome.</title>
        <authorList>
            <person name="Brown T."/>
            <person name="Elewa A."/>
            <person name="Iarovenko S."/>
            <person name="Subramanian E."/>
            <person name="Araus A.J."/>
            <person name="Petzold A."/>
            <person name="Susuki M."/>
            <person name="Suzuki K.-i.T."/>
            <person name="Hayashi T."/>
            <person name="Toyoda A."/>
            <person name="Oliveira C."/>
            <person name="Osipova E."/>
            <person name="Leigh N.D."/>
            <person name="Simon A."/>
            <person name="Yun M.H."/>
        </authorList>
    </citation>
    <scope>NUCLEOTIDE SEQUENCE</scope>
    <source>
        <strain evidence="5">20211129_DDA</strain>
        <tissue evidence="5">Liver</tissue>
    </source>
</reference>
<comment type="similarity">
    <text evidence="1">Belongs to the class I-like SAM-binding methyltransferase superfamily. NNMT/PNMT/TEMT family.</text>
</comment>
<dbReference type="SUPFAM" id="SSF53335">
    <property type="entry name" value="S-adenosyl-L-methionine-dependent methyltransferases"/>
    <property type="match status" value="1"/>
</dbReference>
<evidence type="ECO:0000256" key="1">
    <source>
        <dbReference type="ARBA" id="ARBA00007996"/>
    </source>
</evidence>
<name>A0AAV7TFN1_PLEWA</name>
<comment type="caution">
    <text evidence="5">The sequence shown here is derived from an EMBL/GenBank/DDBJ whole genome shotgun (WGS) entry which is preliminary data.</text>
</comment>
<dbReference type="GO" id="GO:0008170">
    <property type="term" value="F:N-methyltransferase activity"/>
    <property type="evidence" value="ECO:0007669"/>
    <property type="project" value="TreeGrafter"/>
</dbReference>
<keyword evidence="3" id="KW-0808">Transferase</keyword>
<dbReference type="AlphaFoldDB" id="A0AAV7TFN1"/>
<evidence type="ECO:0000313" key="5">
    <source>
        <dbReference type="EMBL" id="KAJ1175372.1"/>
    </source>
</evidence>
<keyword evidence="6" id="KW-1185">Reference proteome</keyword>
<dbReference type="GO" id="GO:0032259">
    <property type="term" value="P:methylation"/>
    <property type="evidence" value="ECO:0007669"/>
    <property type="project" value="UniProtKB-KW"/>
</dbReference>
<evidence type="ECO:0000256" key="3">
    <source>
        <dbReference type="ARBA" id="ARBA00022679"/>
    </source>
</evidence>
<dbReference type="PROSITE" id="PS51681">
    <property type="entry name" value="SAM_MT_NNMT_PNMT_TEMT"/>
    <property type="match status" value="1"/>
</dbReference>
<dbReference type="InterPro" id="IPR029063">
    <property type="entry name" value="SAM-dependent_MTases_sf"/>
</dbReference>
<keyword evidence="2" id="KW-0489">Methyltransferase</keyword>
<evidence type="ECO:0000256" key="2">
    <source>
        <dbReference type="ARBA" id="ARBA00022603"/>
    </source>
</evidence>
<dbReference type="InterPro" id="IPR000940">
    <property type="entry name" value="NNMT_TEMT_trans"/>
</dbReference>
<dbReference type="Pfam" id="PF01234">
    <property type="entry name" value="NNMT_PNMT_TEMT"/>
    <property type="match status" value="1"/>
</dbReference>
<dbReference type="EMBL" id="JANPWB010000006">
    <property type="protein sequence ID" value="KAJ1175372.1"/>
    <property type="molecule type" value="Genomic_DNA"/>
</dbReference>
<dbReference type="Proteomes" id="UP001066276">
    <property type="component" value="Chromosome 3_2"/>
</dbReference>
<dbReference type="PANTHER" id="PTHR10867:SF32">
    <property type="entry name" value="NICOTINAMIDE N-METHYLTRANSFERASE"/>
    <property type="match status" value="1"/>
</dbReference>